<name>A0A9Q3CUI4_9BASI</name>
<dbReference type="AlphaFoldDB" id="A0A9Q3CUI4"/>
<proteinExistence type="predicted"/>
<organism evidence="1 2">
    <name type="scientific">Austropuccinia psidii MF-1</name>
    <dbReference type="NCBI Taxonomy" id="1389203"/>
    <lineage>
        <taxon>Eukaryota</taxon>
        <taxon>Fungi</taxon>
        <taxon>Dikarya</taxon>
        <taxon>Basidiomycota</taxon>
        <taxon>Pucciniomycotina</taxon>
        <taxon>Pucciniomycetes</taxon>
        <taxon>Pucciniales</taxon>
        <taxon>Sphaerophragmiaceae</taxon>
        <taxon>Austropuccinia</taxon>
    </lineage>
</organism>
<sequence>MIDWKTCAISGSACLDKSQTFFHHVSHGAGAAKLNRLKQANHSPQTADKLDQTSSLVIDSNQSMKNLTPSLYNKRYPFRNWFY</sequence>
<protein>
    <submittedName>
        <fullName evidence="1">Uncharacterized protein</fullName>
    </submittedName>
</protein>
<dbReference type="EMBL" id="AVOT02010883">
    <property type="protein sequence ID" value="MBW0491044.1"/>
    <property type="molecule type" value="Genomic_DNA"/>
</dbReference>
<evidence type="ECO:0000313" key="1">
    <source>
        <dbReference type="EMBL" id="MBW0491044.1"/>
    </source>
</evidence>
<comment type="caution">
    <text evidence="1">The sequence shown here is derived from an EMBL/GenBank/DDBJ whole genome shotgun (WGS) entry which is preliminary data.</text>
</comment>
<evidence type="ECO:0000313" key="2">
    <source>
        <dbReference type="Proteomes" id="UP000765509"/>
    </source>
</evidence>
<dbReference type="Proteomes" id="UP000765509">
    <property type="component" value="Unassembled WGS sequence"/>
</dbReference>
<accession>A0A9Q3CUI4</accession>
<gene>
    <name evidence="1" type="ORF">O181_030759</name>
</gene>
<reference evidence="1" key="1">
    <citation type="submission" date="2021-03" db="EMBL/GenBank/DDBJ databases">
        <title>Draft genome sequence of rust myrtle Austropuccinia psidii MF-1, a brazilian biotype.</title>
        <authorList>
            <person name="Quecine M.C."/>
            <person name="Pachon D.M.R."/>
            <person name="Bonatelli M.L."/>
            <person name="Correr F.H."/>
            <person name="Franceschini L.M."/>
            <person name="Leite T.F."/>
            <person name="Margarido G.R.A."/>
            <person name="Almeida C.A."/>
            <person name="Ferrarezi J.A."/>
            <person name="Labate C.A."/>
        </authorList>
    </citation>
    <scope>NUCLEOTIDE SEQUENCE</scope>
    <source>
        <strain evidence="1">MF-1</strain>
    </source>
</reference>
<keyword evidence="2" id="KW-1185">Reference proteome</keyword>